<evidence type="ECO:0000256" key="1">
    <source>
        <dbReference type="ARBA" id="ARBA00004123"/>
    </source>
</evidence>
<feature type="binding site" evidence="9">
    <location>
        <position position="305"/>
    </location>
    <ligand>
        <name>Zn(2+)</name>
        <dbReference type="ChEBI" id="CHEBI:29105"/>
    </ligand>
</feature>
<feature type="signal peptide" evidence="11">
    <location>
        <begin position="1"/>
        <end position="19"/>
    </location>
</feature>
<dbReference type="Gene3D" id="3.40.50.1010">
    <property type="entry name" value="5'-nuclease"/>
    <property type="match status" value="1"/>
</dbReference>
<dbReference type="InterPro" id="IPR039907">
    <property type="entry name" value="NOB1"/>
</dbReference>
<sequence>MCYYVVILLFSSILRIHRAAMSWADALRTAKEQEPSAEVKPVRVCMVTPSVDPIDRQLTMAESQSVDVHLPEYQKGLLILDANAIIKGMDNFVSRADAFVTTKQVISEVRDRAARDLLERLPHAVTVLDPTQPSISAVITCAEKTGDLGVLSRTDIRVCALALDCCTKAGVLNPPIDPKSAVVNATSNSKVVTEEKDEDEYNAEGRSDGDSEGESAEAEDDEGEWITPENIHQVKEAVGLSGDPFSGGMACATSDFAMQNTLLHLGVPIIGTSGMRIRELRLWLLRCTACFKIVMDTTRQFCPDCGGGNTLRRVNYVVNSNGEKQLFINFKKRISKRGTVYNLPKPRGGKNGTHRTLVLREDQLAQVLRHRSGTAMKEKETRLTEEEELAAFGEPEKKTKRNLGQPKTVSSYHKYNVNEMRKARAGRRK</sequence>
<reference evidence="14" key="2">
    <citation type="submission" date="2013-03" db="EMBL/GenBank/DDBJ databases">
        <authorList>
            <person name="Motta M.C.M."/>
            <person name="Martins A.C.A."/>
            <person name="Preta C.M.C.C."/>
            <person name="Silva R."/>
            <person name="de Souza S.S."/>
            <person name="Klein C.C."/>
            <person name="de Almeida L.G.P."/>
            <person name="Cunha O.L."/>
            <person name="Colabardini A.C."/>
            <person name="Lima B.A."/>
            <person name="Machado C.R."/>
            <person name="Soares C.M.A."/>
            <person name="de Menezes C.B.A."/>
            <person name="Bartolomeu D.C."/>
            <person name="Grisard E.C."/>
            <person name="Fantinatti-Garboggini F."/>
            <person name="Rodrigues-Luiz G.F."/>
            <person name="Wagner G."/>
            <person name="Goldman G.H."/>
            <person name="Fietto J.L.R."/>
            <person name="Ciapina L.P."/>
            <person name="Brocchi M."/>
            <person name="Elias M.C."/>
            <person name="Goldman M.H.S."/>
            <person name="Sagot M.-F."/>
            <person name="Pereira M."/>
            <person name="Stoco P.H."/>
            <person name="Teixeira S.M.R."/>
            <person name="de Mendonca-Neto R.P."/>
            <person name="Maciel T.E.F."/>
            <person name="Mendes T.A.O."/>
            <person name="Urmenyi T.P."/>
            <person name="Teixeira M.M.G."/>
            <person name="de Camargo E.F.P."/>
            <person name="de Sousa W."/>
            <person name="Schenkman S."/>
            <person name="de Vasconcelos A.T.R."/>
        </authorList>
    </citation>
    <scope>NUCLEOTIDE SEQUENCE</scope>
</reference>
<organism evidence="14 16">
    <name type="scientific">Strigomonas culicis</name>
    <dbReference type="NCBI Taxonomy" id="28005"/>
    <lineage>
        <taxon>Eukaryota</taxon>
        <taxon>Discoba</taxon>
        <taxon>Euglenozoa</taxon>
        <taxon>Kinetoplastea</taxon>
        <taxon>Metakinetoplastina</taxon>
        <taxon>Trypanosomatida</taxon>
        <taxon>Trypanosomatidae</taxon>
        <taxon>Strigomonadinae</taxon>
        <taxon>Strigomonas</taxon>
    </lineage>
</organism>
<evidence type="ECO:0000256" key="3">
    <source>
        <dbReference type="ARBA" id="ARBA00022722"/>
    </source>
</evidence>
<dbReference type="GO" id="GO:0005634">
    <property type="term" value="C:nucleus"/>
    <property type="evidence" value="ECO:0007669"/>
    <property type="project" value="UniProtKB-SubCell"/>
</dbReference>
<dbReference type="OrthoDB" id="446759at2759"/>
<feature type="region of interest" description="Disordered" evidence="10">
    <location>
        <begin position="185"/>
        <end position="229"/>
    </location>
</feature>
<dbReference type="SUPFAM" id="SSF144206">
    <property type="entry name" value="NOB1 zinc finger-like"/>
    <property type="match status" value="1"/>
</dbReference>
<dbReference type="PIRSF" id="PIRSF037125">
    <property type="entry name" value="D-site_20S_pre-rRNA_nuclease"/>
    <property type="match status" value="1"/>
</dbReference>
<evidence type="ECO:0000256" key="4">
    <source>
        <dbReference type="ARBA" id="ARBA00022723"/>
    </source>
</evidence>
<evidence type="ECO:0000313" key="14">
    <source>
        <dbReference type="EMBL" id="EPY20982.1"/>
    </source>
</evidence>
<evidence type="ECO:0000256" key="2">
    <source>
        <dbReference type="ARBA" id="ARBA00005858"/>
    </source>
</evidence>
<feature type="binding site" evidence="9">
    <location>
        <position position="290"/>
    </location>
    <ligand>
        <name>Zn(2+)</name>
        <dbReference type="ChEBI" id="CHEBI:29105"/>
    </ligand>
</feature>
<feature type="chain" id="PRO_5007727279" evidence="11">
    <location>
        <begin position="20"/>
        <end position="429"/>
    </location>
</feature>
<dbReference type="GO" id="GO:0046872">
    <property type="term" value="F:metal ion binding"/>
    <property type="evidence" value="ECO:0007669"/>
    <property type="project" value="UniProtKB-UniRule"/>
</dbReference>
<feature type="domain" description="Nin one binding (NOB1) Zn-ribbon-like" evidence="12">
    <location>
        <begin position="277"/>
        <end position="349"/>
    </location>
</feature>
<dbReference type="EMBL" id="ATMH01001329">
    <property type="protein sequence ID" value="EPY34773.1"/>
    <property type="molecule type" value="Genomic_DNA"/>
</dbReference>
<proteinExistence type="inferred from homology"/>
<evidence type="ECO:0000256" key="7">
    <source>
        <dbReference type="ARBA" id="ARBA00023242"/>
    </source>
</evidence>
<dbReference type="InterPro" id="IPR033411">
    <property type="entry name" value="Ribonuclease_PIN"/>
</dbReference>
<dbReference type="GO" id="GO:0030490">
    <property type="term" value="P:maturation of SSU-rRNA"/>
    <property type="evidence" value="ECO:0007669"/>
    <property type="project" value="TreeGrafter"/>
</dbReference>
<dbReference type="EMBL" id="ATMH01008747">
    <property type="protein sequence ID" value="EPY20982.1"/>
    <property type="molecule type" value="Genomic_DNA"/>
</dbReference>
<dbReference type="PANTHER" id="PTHR12814">
    <property type="entry name" value="RNA-BINDING PROTEIN NOB1"/>
    <property type="match status" value="1"/>
</dbReference>
<feature type="binding site" evidence="9">
    <location>
        <position position="302"/>
    </location>
    <ligand>
        <name>Zn(2+)</name>
        <dbReference type="ChEBI" id="CHEBI:29105"/>
    </ligand>
</feature>
<keyword evidence="7 8" id="KW-0539">Nucleus</keyword>
<dbReference type="Pfam" id="PF17146">
    <property type="entry name" value="PIN_6"/>
    <property type="match status" value="1"/>
</dbReference>
<feature type="binding site" evidence="9">
    <location>
        <position position="287"/>
    </location>
    <ligand>
        <name>Zn(2+)</name>
        <dbReference type="ChEBI" id="CHEBI:29105"/>
    </ligand>
</feature>
<comment type="similarity">
    <text evidence="2 8">Belongs to the NOB1 family.</text>
</comment>
<keyword evidence="4 8" id="KW-0479">Metal-binding</keyword>
<dbReference type="AlphaFoldDB" id="S9TRG6"/>
<dbReference type="InterPro" id="IPR017117">
    <property type="entry name" value="Nob1_euk"/>
</dbReference>
<keyword evidence="3" id="KW-0540">Nuclease</keyword>
<comment type="subcellular location">
    <subcellularLocation>
        <location evidence="1">Nucleus</location>
    </subcellularLocation>
</comment>
<dbReference type="InterPro" id="IPR036283">
    <property type="entry name" value="NOB1_Zf-like_sf"/>
</dbReference>
<evidence type="ECO:0000256" key="6">
    <source>
        <dbReference type="ARBA" id="ARBA00022833"/>
    </source>
</evidence>
<dbReference type="InterPro" id="IPR014881">
    <property type="entry name" value="NOB1_Zn-bd"/>
</dbReference>
<dbReference type="PANTHER" id="PTHR12814:SF2">
    <property type="entry name" value="RNA-BINDING PROTEIN NOB1"/>
    <property type="match status" value="1"/>
</dbReference>
<evidence type="ECO:0000259" key="13">
    <source>
        <dbReference type="Pfam" id="PF17146"/>
    </source>
</evidence>
<feature type="domain" description="Ribonuclease PIN" evidence="13">
    <location>
        <begin position="78"/>
        <end position="164"/>
    </location>
</feature>
<keyword evidence="11" id="KW-0732">Signal</keyword>
<keyword evidence="16" id="KW-1185">Reference proteome</keyword>
<dbReference type="Pfam" id="PF08772">
    <property type="entry name" value="Zn_ribbon_NOB1"/>
    <property type="match status" value="1"/>
</dbReference>
<feature type="compositionally biased region" description="Acidic residues" evidence="10">
    <location>
        <begin position="210"/>
        <end position="224"/>
    </location>
</feature>
<reference evidence="14 16" key="1">
    <citation type="journal article" date="2013" name="PLoS ONE">
        <title>Predicting the Proteins of Angomonas deanei, Strigomonas culicis and Their Respective Endosymbionts Reveals New Aspects of the Trypanosomatidae Family.</title>
        <authorList>
            <person name="Motta M.C."/>
            <person name="Martins A.C."/>
            <person name="de Souza S.S."/>
            <person name="Catta-Preta C.M."/>
            <person name="Silva R."/>
            <person name="Klein C.C."/>
            <person name="de Almeida L.G."/>
            <person name="de Lima Cunha O."/>
            <person name="Ciapina L.P."/>
            <person name="Brocchi M."/>
            <person name="Colabardini A.C."/>
            <person name="de Araujo Lima B."/>
            <person name="Machado C.R."/>
            <person name="de Almeida Soares C.M."/>
            <person name="Probst C.M."/>
            <person name="de Menezes C.B."/>
            <person name="Thompson C.E."/>
            <person name="Bartholomeu D.C."/>
            <person name="Gradia D.F."/>
            <person name="Pavoni D.P."/>
            <person name="Grisard E.C."/>
            <person name="Fantinatti-Garboggini F."/>
            <person name="Marchini F.K."/>
            <person name="Rodrigues-Luiz G.F."/>
            <person name="Wagner G."/>
            <person name="Goldman G.H."/>
            <person name="Fietto J.L."/>
            <person name="Elias M.C."/>
            <person name="Goldman M.H."/>
            <person name="Sagot M.F."/>
            <person name="Pereira M."/>
            <person name="Stoco P.H."/>
            <person name="de Mendonca-Neto R.P."/>
            <person name="Teixeira S.M."/>
            <person name="Maciel T.E."/>
            <person name="de Oliveira Mendes T.A."/>
            <person name="Urmenyi T.P."/>
            <person name="de Souza W."/>
            <person name="Schenkman S."/>
            <person name="de Vasconcelos A.T."/>
        </authorList>
    </citation>
    <scope>NUCLEOTIDE SEQUENCE [LARGE SCALE GENOMIC DNA]</scope>
</reference>
<keyword evidence="6 8" id="KW-0862">Zinc</keyword>
<evidence type="ECO:0000313" key="15">
    <source>
        <dbReference type="EMBL" id="EPY34773.1"/>
    </source>
</evidence>
<name>S9TRG6_9TRYP</name>
<evidence type="ECO:0000256" key="5">
    <source>
        <dbReference type="ARBA" id="ARBA00022801"/>
    </source>
</evidence>
<evidence type="ECO:0000259" key="12">
    <source>
        <dbReference type="Pfam" id="PF08772"/>
    </source>
</evidence>
<comment type="caution">
    <text evidence="14">The sequence shown here is derived from an EMBL/GenBank/DDBJ whole genome shotgun (WGS) entry which is preliminary data.</text>
</comment>
<dbReference type="Proteomes" id="UP000015354">
    <property type="component" value="Unassembled WGS sequence"/>
</dbReference>
<keyword evidence="5" id="KW-0378">Hydrolase</keyword>
<dbReference type="GO" id="GO:0004521">
    <property type="term" value="F:RNA endonuclease activity"/>
    <property type="evidence" value="ECO:0007669"/>
    <property type="project" value="UniProtKB-UniRule"/>
</dbReference>
<evidence type="ECO:0000256" key="10">
    <source>
        <dbReference type="SAM" id="MobiDB-lite"/>
    </source>
</evidence>
<dbReference type="GO" id="GO:0030688">
    <property type="term" value="C:preribosome, small subunit precursor"/>
    <property type="evidence" value="ECO:0007669"/>
    <property type="project" value="TreeGrafter"/>
</dbReference>
<protein>
    <submittedName>
        <fullName evidence="14">RNA-binding protein NOB1</fullName>
    </submittedName>
</protein>
<evidence type="ECO:0000256" key="8">
    <source>
        <dbReference type="PIRNR" id="PIRNR037125"/>
    </source>
</evidence>
<gene>
    <name evidence="15" type="ORF">STCU_01329</name>
    <name evidence="14" type="ORF">STCU_08747</name>
</gene>
<dbReference type="CDD" id="cd09876">
    <property type="entry name" value="PIN_Nob1-like"/>
    <property type="match status" value="1"/>
</dbReference>
<dbReference type="FunFam" id="3.40.50.1010:FF:000090">
    <property type="entry name" value="Nin one binding protein-like protein"/>
    <property type="match status" value="1"/>
</dbReference>
<feature type="region of interest" description="Disordered" evidence="10">
    <location>
        <begin position="373"/>
        <end position="429"/>
    </location>
</feature>
<dbReference type="Gene3D" id="6.20.210.10">
    <property type="entry name" value="Nin one binding (NOB1), Zn-ribbon-like"/>
    <property type="match status" value="1"/>
</dbReference>
<dbReference type="GO" id="GO:0016787">
    <property type="term" value="F:hydrolase activity"/>
    <property type="evidence" value="ECO:0007669"/>
    <property type="project" value="UniProtKB-KW"/>
</dbReference>
<evidence type="ECO:0000256" key="11">
    <source>
        <dbReference type="SAM" id="SignalP"/>
    </source>
</evidence>
<accession>S9TRG6</accession>
<evidence type="ECO:0000313" key="16">
    <source>
        <dbReference type="Proteomes" id="UP000015354"/>
    </source>
</evidence>
<evidence type="ECO:0000256" key="9">
    <source>
        <dbReference type="PIRSR" id="PIRSR037125-1"/>
    </source>
</evidence>